<accession>A0ABT5GD72</accession>
<name>A0ABT5GD72_9MICO</name>
<reference evidence="1 2" key="1">
    <citation type="submission" date="2022-11" db="EMBL/GenBank/DDBJ databases">
        <title>Anaerobic phenanthrene biodegradation by a DNRA strain PheN6.</title>
        <authorList>
            <person name="Zhang Z."/>
        </authorList>
    </citation>
    <scope>NUCLEOTIDE SEQUENCE [LARGE SCALE GENOMIC DNA]</scope>
    <source>
        <strain evidence="1 2">PheN6</strain>
    </source>
</reference>
<organism evidence="1 2">
    <name type="scientific">Intrasporangium calvum</name>
    <dbReference type="NCBI Taxonomy" id="53358"/>
    <lineage>
        <taxon>Bacteria</taxon>
        <taxon>Bacillati</taxon>
        <taxon>Actinomycetota</taxon>
        <taxon>Actinomycetes</taxon>
        <taxon>Micrococcales</taxon>
        <taxon>Intrasporangiaceae</taxon>
        <taxon>Intrasporangium</taxon>
    </lineage>
</organism>
<protein>
    <submittedName>
        <fullName evidence="1">Uncharacterized protein</fullName>
    </submittedName>
</protein>
<dbReference type="Proteomes" id="UP001150259">
    <property type="component" value="Unassembled WGS sequence"/>
</dbReference>
<dbReference type="RefSeq" id="WP_272460798.1">
    <property type="nucleotide sequence ID" value="NZ_JAPFQL010000007.1"/>
</dbReference>
<sequence>MAAGEQGQVSPLTRAGEALVVHRVGAPDFLVTVERADEAAAVLNTLDSRVG</sequence>
<comment type="caution">
    <text evidence="1">The sequence shown here is derived from an EMBL/GenBank/DDBJ whole genome shotgun (WGS) entry which is preliminary data.</text>
</comment>
<evidence type="ECO:0000313" key="1">
    <source>
        <dbReference type="EMBL" id="MDC5696222.1"/>
    </source>
</evidence>
<proteinExistence type="predicted"/>
<dbReference type="EMBL" id="JAPFQL010000007">
    <property type="protein sequence ID" value="MDC5696222.1"/>
    <property type="molecule type" value="Genomic_DNA"/>
</dbReference>
<keyword evidence="2" id="KW-1185">Reference proteome</keyword>
<gene>
    <name evidence="1" type="ORF">OO014_03060</name>
</gene>
<evidence type="ECO:0000313" key="2">
    <source>
        <dbReference type="Proteomes" id="UP001150259"/>
    </source>
</evidence>